<dbReference type="PANTHER" id="PTHR23002">
    <property type="entry name" value="ZINC FINGER CCHC DOMAIN CONTAINING PROTEIN"/>
    <property type="match status" value="1"/>
</dbReference>
<keyword evidence="1" id="KW-0863">Zinc-finger</keyword>
<sequence>MSSSVCYRCNRTGHFARECPEGGGFERRGGQQKCYKCNRLGHFARDCKEEQDRCYRCNGAGHIARDCQQAPVLLPPLSHELQHPHYEYMSIPSQSCSSTISLAPISPH</sequence>
<feature type="domain" description="CCHC-type" evidence="2">
    <location>
        <begin position="33"/>
        <end position="49"/>
    </location>
</feature>
<accession>A0A7R9B204</accession>
<dbReference type="GO" id="GO:0008270">
    <property type="term" value="F:zinc ion binding"/>
    <property type="evidence" value="ECO:0007669"/>
    <property type="project" value="UniProtKB-KW"/>
</dbReference>
<feature type="domain" description="CCHC-type" evidence="2">
    <location>
        <begin position="53"/>
        <end position="69"/>
    </location>
</feature>
<dbReference type="Pfam" id="PF00098">
    <property type="entry name" value="zf-CCHC"/>
    <property type="match status" value="3"/>
</dbReference>
<name>A0A7R9B204_TIMSH</name>
<keyword evidence="1" id="KW-0479">Metal-binding</keyword>
<dbReference type="PROSITE" id="PS50158">
    <property type="entry name" value="ZF_CCHC"/>
    <property type="match status" value="3"/>
</dbReference>
<dbReference type="InterPro" id="IPR051714">
    <property type="entry name" value="Znf_CCHC_NABP"/>
</dbReference>
<proteinExistence type="predicted"/>
<dbReference type="InterPro" id="IPR036875">
    <property type="entry name" value="Znf_CCHC_sf"/>
</dbReference>
<evidence type="ECO:0000256" key="1">
    <source>
        <dbReference type="PROSITE-ProRule" id="PRU00047"/>
    </source>
</evidence>
<gene>
    <name evidence="3" type="ORF">TSIB3V08_LOCUS8823</name>
</gene>
<dbReference type="SUPFAM" id="SSF57756">
    <property type="entry name" value="Retrovirus zinc finger-like domains"/>
    <property type="match status" value="2"/>
</dbReference>
<evidence type="ECO:0000313" key="3">
    <source>
        <dbReference type="EMBL" id="CAD7264775.1"/>
    </source>
</evidence>
<dbReference type="Gene3D" id="4.10.60.10">
    <property type="entry name" value="Zinc finger, CCHC-type"/>
    <property type="match status" value="3"/>
</dbReference>
<evidence type="ECO:0000259" key="2">
    <source>
        <dbReference type="PROSITE" id="PS50158"/>
    </source>
</evidence>
<dbReference type="InterPro" id="IPR001878">
    <property type="entry name" value="Znf_CCHC"/>
</dbReference>
<reference evidence="3" key="1">
    <citation type="submission" date="2020-11" db="EMBL/GenBank/DDBJ databases">
        <authorList>
            <person name="Tran Van P."/>
        </authorList>
    </citation>
    <scope>NUCLEOTIDE SEQUENCE</scope>
</reference>
<protein>
    <recommendedName>
        <fullName evidence="2">CCHC-type domain-containing protein</fullName>
    </recommendedName>
</protein>
<organism evidence="3">
    <name type="scientific">Timema shepardi</name>
    <name type="common">Walking stick</name>
    <dbReference type="NCBI Taxonomy" id="629360"/>
    <lineage>
        <taxon>Eukaryota</taxon>
        <taxon>Metazoa</taxon>
        <taxon>Ecdysozoa</taxon>
        <taxon>Arthropoda</taxon>
        <taxon>Hexapoda</taxon>
        <taxon>Insecta</taxon>
        <taxon>Pterygota</taxon>
        <taxon>Neoptera</taxon>
        <taxon>Polyneoptera</taxon>
        <taxon>Phasmatodea</taxon>
        <taxon>Timematodea</taxon>
        <taxon>Timematoidea</taxon>
        <taxon>Timematidae</taxon>
        <taxon>Timema</taxon>
    </lineage>
</organism>
<dbReference type="GO" id="GO:0003676">
    <property type="term" value="F:nucleic acid binding"/>
    <property type="evidence" value="ECO:0007669"/>
    <property type="project" value="InterPro"/>
</dbReference>
<dbReference type="AlphaFoldDB" id="A0A7R9B204"/>
<dbReference type="SMART" id="SM00343">
    <property type="entry name" value="ZnF_C2HC"/>
    <property type="match status" value="3"/>
</dbReference>
<keyword evidence="1" id="KW-0862">Zinc</keyword>
<feature type="domain" description="CCHC-type" evidence="2">
    <location>
        <begin position="6"/>
        <end position="21"/>
    </location>
</feature>
<dbReference type="EMBL" id="OC004721">
    <property type="protein sequence ID" value="CAD7264775.1"/>
    <property type="molecule type" value="Genomic_DNA"/>
</dbReference>